<keyword evidence="2" id="KW-1185">Reference proteome</keyword>
<dbReference type="EMBL" id="JARAKH010000043">
    <property type="protein sequence ID" value="KAK8379417.1"/>
    <property type="molecule type" value="Genomic_DNA"/>
</dbReference>
<dbReference type="AlphaFoldDB" id="A0AAW0SZL0"/>
<evidence type="ECO:0000313" key="2">
    <source>
        <dbReference type="Proteomes" id="UP001487740"/>
    </source>
</evidence>
<accession>A0AAW0SZL0</accession>
<name>A0AAW0SZL0_SCYPA</name>
<dbReference type="Proteomes" id="UP001487740">
    <property type="component" value="Unassembled WGS sequence"/>
</dbReference>
<organism evidence="1 2">
    <name type="scientific">Scylla paramamosain</name>
    <name type="common">Mud crab</name>
    <dbReference type="NCBI Taxonomy" id="85552"/>
    <lineage>
        <taxon>Eukaryota</taxon>
        <taxon>Metazoa</taxon>
        <taxon>Ecdysozoa</taxon>
        <taxon>Arthropoda</taxon>
        <taxon>Crustacea</taxon>
        <taxon>Multicrustacea</taxon>
        <taxon>Malacostraca</taxon>
        <taxon>Eumalacostraca</taxon>
        <taxon>Eucarida</taxon>
        <taxon>Decapoda</taxon>
        <taxon>Pleocyemata</taxon>
        <taxon>Brachyura</taxon>
        <taxon>Eubrachyura</taxon>
        <taxon>Portunoidea</taxon>
        <taxon>Portunidae</taxon>
        <taxon>Portuninae</taxon>
        <taxon>Scylla</taxon>
    </lineage>
</organism>
<reference evidence="1 2" key="1">
    <citation type="submission" date="2023-03" db="EMBL/GenBank/DDBJ databases">
        <title>High-quality genome of Scylla paramamosain provides insights in environmental adaptation.</title>
        <authorList>
            <person name="Zhang L."/>
        </authorList>
    </citation>
    <scope>NUCLEOTIDE SEQUENCE [LARGE SCALE GENOMIC DNA]</scope>
    <source>
        <strain evidence="1">LZ_2023a</strain>
        <tissue evidence="1">Muscle</tissue>
    </source>
</reference>
<gene>
    <name evidence="1" type="ORF">O3P69_019373</name>
</gene>
<comment type="caution">
    <text evidence="1">The sequence shown here is derived from an EMBL/GenBank/DDBJ whole genome shotgun (WGS) entry which is preliminary data.</text>
</comment>
<protein>
    <submittedName>
        <fullName evidence="1">Uncharacterized protein</fullName>
    </submittedName>
</protein>
<evidence type="ECO:0000313" key="1">
    <source>
        <dbReference type="EMBL" id="KAK8379417.1"/>
    </source>
</evidence>
<proteinExistence type="predicted"/>
<sequence>MVGETPHKTDAPGLSLMGELPATLASTQAQGRQRLRLFEVTVAVVFLRRLFEVSSVAVVFLRRLFEVSSVAVVFLRRLFEVSVAVVFLRRLFERTTDPATATKHDRCPKVTARRQTGAPGQLQVMAVSNTHKHSETKGFINTPTQHIYTFKTVRVSMVHLHQHVYTFKMV</sequence>